<proteinExistence type="predicted"/>
<dbReference type="GeneID" id="101862648"/>
<comment type="function">
    <text evidence="1">Has a glutathione-disulfide oxidoreductase activity in the presence of NADPH and glutathione reductase. Reduces low molecular weight disulfides and proteins.</text>
</comment>
<dbReference type="SUPFAM" id="SSF46785">
    <property type="entry name" value="Winged helix' DNA-binding domain"/>
    <property type="match status" value="1"/>
</dbReference>
<dbReference type="Pfam" id="PF00462">
    <property type="entry name" value="Glutaredoxin"/>
    <property type="match status" value="1"/>
</dbReference>
<dbReference type="PRINTS" id="PR00160">
    <property type="entry name" value="GLUTAREDOXIN"/>
</dbReference>
<evidence type="ECO:0000313" key="6">
    <source>
        <dbReference type="Proteomes" id="UP000694888"/>
    </source>
</evidence>
<dbReference type="PANTHER" id="PTHR34386">
    <property type="entry name" value="GLUTAREDOXIN"/>
    <property type="match status" value="1"/>
</dbReference>
<dbReference type="InterPro" id="IPR011767">
    <property type="entry name" value="GLR_AS"/>
</dbReference>
<dbReference type="InterPro" id="IPR036388">
    <property type="entry name" value="WH-like_DNA-bd_sf"/>
</dbReference>
<dbReference type="PANTHER" id="PTHR34386:SF1">
    <property type="entry name" value="GLUTAREDOXIN-LIKE PROTEIN NRDH"/>
    <property type="match status" value="1"/>
</dbReference>
<evidence type="ECO:0000259" key="5">
    <source>
        <dbReference type="Pfam" id="PF04784"/>
    </source>
</evidence>
<reference evidence="7" key="1">
    <citation type="submission" date="2025-08" db="UniProtKB">
        <authorList>
            <consortium name="RefSeq"/>
        </authorList>
    </citation>
    <scope>IDENTIFICATION</scope>
</reference>
<dbReference type="CDD" id="cd04371">
    <property type="entry name" value="DEP"/>
    <property type="match status" value="1"/>
</dbReference>
<evidence type="ECO:0000256" key="1">
    <source>
        <dbReference type="ARBA" id="ARBA00002549"/>
    </source>
</evidence>
<dbReference type="PROSITE" id="PS00195">
    <property type="entry name" value="GLUTAREDOXIN_1"/>
    <property type="match status" value="1"/>
</dbReference>
<dbReference type="Pfam" id="PF04784">
    <property type="entry name" value="DUF547"/>
    <property type="match status" value="1"/>
</dbReference>
<dbReference type="Gene3D" id="3.40.30.10">
    <property type="entry name" value="Glutaredoxin"/>
    <property type="match status" value="1"/>
</dbReference>
<dbReference type="Gene3D" id="1.10.10.10">
    <property type="entry name" value="Winged helix-like DNA-binding domain superfamily/Winged helix DNA-binding domain"/>
    <property type="match status" value="1"/>
</dbReference>
<sequence>MVFFSVNYIRTLRPVLLSQKVGTFCVQQRQVGWTFLWLSTTRSIISSRRIGCPVELVRPLRKSATRSILFWTQRTKFRSPPGIIIMSTPLKGTIVVYSILGCPHCMKAKQALKELDLPFSDVRLDLFPHIRDEVSKKSGMKTVPQIFFNNVFIGGNDSLTKLIADKGKLQGYIDELKKNPMPDDGPVIPDPSTAVADADPFSFQCEPDEYFLLMNELRKDNVIRTHGSFFKSKKNGLTGKDFVKWVKEKKDSDEQKAVEIGQALLDRRFVRGEDASGKFSTGSELFTLVEDDESDALNNGPMTECVPKTANEIGDHLRKMILKLYSVFLSADGKAVDYQGMKASDEFQVYKKMTRELLRVDVESASREEKLAFFINIYNALVIHANIERGPPTNLWGRYKFFNSTKYIIGGQSYSLQDIENGVLRANRKGVGQFSNPFSKDDPRLKVALERHEPLIHFGLVCGAKSCPPIKTYSAQNIYEELTLAAAAFVENDDGCFVDVKTKTVKLSAIFKWYQEDFGSNKKELLKFVASHMDAGQKKKDLEELLKIGNFKVSFLKYDWSVNSKA</sequence>
<protein>
    <submittedName>
        <fullName evidence="7">Uncharacterized protein LOC101862648</fullName>
    </submittedName>
</protein>
<accession>A0ABM0JP97</accession>
<feature type="domain" description="DUF547" evidence="5">
    <location>
        <begin position="363"/>
        <end position="490"/>
    </location>
</feature>
<keyword evidence="3" id="KW-0676">Redox-active center</keyword>
<dbReference type="InterPro" id="IPR036249">
    <property type="entry name" value="Thioredoxin-like_sf"/>
</dbReference>
<dbReference type="SUPFAM" id="SSF52833">
    <property type="entry name" value="Thioredoxin-like"/>
    <property type="match status" value="1"/>
</dbReference>
<dbReference type="RefSeq" id="XP_005098340.1">
    <property type="nucleotide sequence ID" value="XM_005098283.3"/>
</dbReference>
<name>A0ABM0JP97_APLCA</name>
<keyword evidence="2" id="KW-1015">Disulfide bond</keyword>
<dbReference type="InterPro" id="IPR014025">
    <property type="entry name" value="Glutaredoxin_subgr"/>
</dbReference>
<organism evidence="6 7">
    <name type="scientific">Aplysia californica</name>
    <name type="common">California sea hare</name>
    <dbReference type="NCBI Taxonomy" id="6500"/>
    <lineage>
        <taxon>Eukaryota</taxon>
        <taxon>Metazoa</taxon>
        <taxon>Spiralia</taxon>
        <taxon>Lophotrochozoa</taxon>
        <taxon>Mollusca</taxon>
        <taxon>Gastropoda</taxon>
        <taxon>Heterobranchia</taxon>
        <taxon>Euthyneura</taxon>
        <taxon>Tectipleura</taxon>
        <taxon>Aplysiida</taxon>
        <taxon>Aplysioidea</taxon>
        <taxon>Aplysiidae</taxon>
        <taxon>Aplysia</taxon>
    </lineage>
</organism>
<dbReference type="InterPro" id="IPR006869">
    <property type="entry name" value="DUF547"/>
</dbReference>
<dbReference type="PROSITE" id="PS51354">
    <property type="entry name" value="GLUTAREDOXIN_2"/>
    <property type="match status" value="1"/>
</dbReference>
<evidence type="ECO:0000256" key="3">
    <source>
        <dbReference type="ARBA" id="ARBA00023284"/>
    </source>
</evidence>
<dbReference type="InterPro" id="IPR036390">
    <property type="entry name" value="WH_DNA-bd_sf"/>
</dbReference>
<evidence type="ECO:0000256" key="2">
    <source>
        <dbReference type="ARBA" id="ARBA00023157"/>
    </source>
</evidence>
<evidence type="ECO:0000313" key="7">
    <source>
        <dbReference type="RefSeq" id="XP_005098340.1"/>
    </source>
</evidence>
<evidence type="ECO:0000259" key="4">
    <source>
        <dbReference type="Pfam" id="PF00462"/>
    </source>
</evidence>
<keyword evidence="6" id="KW-1185">Reference proteome</keyword>
<feature type="domain" description="Glutaredoxin" evidence="4">
    <location>
        <begin position="94"/>
        <end position="153"/>
    </location>
</feature>
<dbReference type="InterPro" id="IPR002109">
    <property type="entry name" value="Glutaredoxin"/>
</dbReference>
<dbReference type="InterPro" id="IPR051548">
    <property type="entry name" value="Grx-like_ET"/>
</dbReference>
<dbReference type="Proteomes" id="UP000694888">
    <property type="component" value="Unplaced"/>
</dbReference>
<gene>
    <name evidence="7" type="primary">LOC101862648</name>
</gene>